<reference evidence="1" key="2">
    <citation type="submission" date="2021-09" db="EMBL/GenBank/DDBJ databases">
        <authorList>
            <person name="Jia N."/>
            <person name="Wang J."/>
            <person name="Shi W."/>
            <person name="Du L."/>
            <person name="Sun Y."/>
            <person name="Zhan W."/>
            <person name="Jiang J."/>
            <person name="Wang Q."/>
            <person name="Zhang B."/>
            <person name="Ji P."/>
            <person name="Sakyi L.B."/>
            <person name="Cui X."/>
            <person name="Yuan T."/>
            <person name="Jiang B."/>
            <person name="Yang W."/>
            <person name="Lam T.T.-Y."/>
            <person name="Chang Q."/>
            <person name="Ding S."/>
            <person name="Wang X."/>
            <person name="Zhu J."/>
            <person name="Ruan X."/>
            <person name="Zhao L."/>
            <person name="Wei J."/>
            <person name="Que T."/>
            <person name="Du C."/>
            <person name="Cheng J."/>
            <person name="Dai P."/>
            <person name="Han X."/>
            <person name="Huang E."/>
            <person name="Gao Y."/>
            <person name="Liu J."/>
            <person name="Shao H."/>
            <person name="Ye R."/>
            <person name="Li L."/>
            <person name="Wei W."/>
            <person name="Wang X."/>
            <person name="Wang C."/>
            <person name="Huo Q."/>
            <person name="Li W."/>
            <person name="Guo W."/>
            <person name="Chen H."/>
            <person name="Chen S."/>
            <person name="Zhou L."/>
            <person name="Zhou L."/>
            <person name="Ni X."/>
            <person name="Tian J."/>
            <person name="Zhou Y."/>
            <person name="Sheng Y."/>
            <person name="Liu T."/>
            <person name="Pan Y."/>
            <person name="Xia L."/>
            <person name="Li J."/>
            <person name="Zhao F."/>
            <person name="Cao W."/>
        </authorList>
    </citation>
    <scope>NUCLEOTIDE SEQUENCE</scope>
    <source>
        <strain evidence="1">Rsan-2018</strain>
        <tissue evidence="1">Larvae</tissue>
    </source>
</reference>
<accession>A0A9D4Q393</accession>
<evidence type="ECO:0000313" key="2">
    <source>
        <dbReference type="Proteomes" id="UP000821837"/>
    </source>
</evidence>
<dbReference type="Proteomes" id="UP000821837">
    <property type="component" value="Chromosome 3"/>
</dbReference>
<sequence>MSAVIVDFETPSSWPAIEFPAIREFPDPGGAVAIGEPPFAAGRRDGIKAAASFCGDKVEREDARLFFMYQEVHG</sequence>
<protein>
    <submittedName>
        <fullName evidence="1">Uncharacterized protein</fullName>
    </submittedName>
</protein>
<dbReference type="EMBL" id="JABSTV010001249">
    <property type="protein sequence ID" value="KAH7963542.1"/>
    <property type="molecule type" value="Genomic_DNA"/>
</dbReference>
<organism evidence="1 2">
    <name type="scientific">Rhipicephalus sanguineus</name>
    <name type="common">Brown dog tick</name>
    <name type="synonym">Ixodes sanguineus</name>
    <dbReference type="NCBI Taxonomy" id="34632"/>
    <lineage>
        <taxon>Eukaryota</taxon>
        <taxon>Metazoa</taxon>
        <taxon>Ecdysozoa</taxon>
        <taxon>Arthropoda</taxon>
        <taxon>Chelicerata</taxon>
        <taxon>Arachnida</taxon>
        <taxon>Acari</taxon>
        <taxon>Parasitiformes</taxon>
        <taxon>Ixodida</taxon>
        <taxon>Ixodoidea</taxon>
        <taxon>Ixodidae</taxon>
        <taxon>Rhipicephalinae</taxon>
        <taxon>Rhipicephalus</taxon>
        <taxon>Rhipicephalus</taxon>
    </lineage>
</organism>
<reference evidence="1" key="1">
    <citation type="journal article" date="2020" name="Cell">
        <title>Large-Scale Comparative Analyses of Tick Genomes Elucidate Their Genetic Diversity and Vector Capacities.</title>
        <authorList>
            <consortium name="Tick Genome and Microbiome Consortium (TIGMIC)"/>
            <person name="Jia N."/>
            <person name="Wang J."/>
            <person name="Shi W."/>
            <person name="Du L."/>
            <person name="Sun Y."/>
            <person name="Zhan W."/>
            <person name="Jiang J.F."/>
            <person name="Wang Q."/>
            <person name="Zhang B."/>
            <person name="Ji P."/>
            <person name="Bell-Sakyi L."/>
            <person name="Cui X.M."/>
            <person name="Yuan T.T."/>
            <person name="Jiang B.G."/>
            <person name="Yang W.F."/>
            <person name="Lam T.T."/>
            <person name="Chang Q.C."/>
            <person name="Ding S.J."/>
            <person name="Wang X.J."/>
            <person name="Zhu J.G."/>
            <person name="Ruan X.D."/>
            <person name="Zhao L."/>
            <person name="Wei J.T."/>
            <person name="Ye R.Z."/>
            <person name="Que T.C."/>
            <person name="Du C.H."/>
            <person name="Zhou Y.H."/>
            <person name="Cheng J.X."/>
            <person name="Dai P.F."/>
            <person name="Guo W.B."/>
            <person name="Han X.H."/>
            <person name="Huang E.J."/>
            <person name="Li L.F."/>
            <person name="Wei W."/>
            <person name="Gao Y.C."/>
            <person name="Liu J.Z."/>
            <person name="Shao H.Z."/>
            <person name="Wang X."/>
            <person name="Wang C.C."/>
            <person name="Yang T.C."/>
            <person name="Huo Q.B."/>
            <person name="Li W."/>
            <person name="Chen H.Y."/>
            <person name="Chen S.E."/>
            <person name="Zhou L.G."/>
            <person name="Ni X.B."/>
            <person name="Tian J.H."/>
            <person name="Sheng Y."/>
            <person name="Liu T."/>
            <person name="Pan Y.S."/>
            <person name="Xia L.Y."/>
            <person name="Li J."/>
            <person name="Zhao F."/>
            <person name="Cao W.C."/>
        </authorList>
    </citation>
    <scope>NUCLEOTIDE SEQUENCE</scope>
    <source>
        <strain evidence="1">Rsan-2018</strain>
    </source>
</reference>
<dbReference type="AlphaFoldDB" id="A0A9D4Q393"/>
<evidence type="ECO:0000313" key="1">
    <source>
        <dbReference type="EMBL" id="KAH7963542.1"/>
    </source>
</evidence>
<proteinExistence type="predicted"/>
<gene>
    <name evidence="1" type="ORF">HPB52_021618</name>
</gene>
<keyword evidence="2" id="KW-1185">Reference proteome</keyword>
<comment type="caution">
    <text evidence="1">The sequence shown here is derived from an EMBL/GenBank/DDBJ whole genome shotgun (WGS) entry which is preliminary data.</text>
</comment>
<name>A0A9D4Q393_RHISA</name>